<dbReference type="InterPro" id="IPR000835">
    <property type="entry name" value="HTH_MarR-typ"/>
</dbReference>
<dbReference type="SMART" id="SM00347">
    <property type="entry name" value="HTH_MARR"/>
    <property type="match status" value="1"/>
</dbReference>
<accession>A0A443JYK9</accession>
<proteinExistence type="predicted"/>
<gene>
    <name evidence="2" type="ORF">D2T31_21775</name>
</gene>
<comment type="caution">
    <text evidence="2">The sequence shown here is derived from an EMBL/GenBank/DDBJ whole genome shotgun (WGS) entry which is preliminary data.</text>
</comment>
<sequence length="156" mass="16902">MPPSLFSPVSALLREIEEAIAGLYLDNKVAGVRPRFSMALVALANHGPLTIRDLASFSGVTHAAMSQSVKAMKAAGLVHTEAGQDARSVVVHLSDKGRSVVPFLEAEWKATEAMLAELESELPYPLTKAVADVRKQLAKEPLRERLARQMRGIDSE</sequence>
<dbReference type="GO" id="GO:0006950">
    <property type="term" value="P:response to stress"/>
    <property type="evidence" value="ECO:0007669"/>
    <property type="project" value="TreeGrafter"/>
</dbReference>
<name>A0A443JYK9_9RHOB</name>
<organism evidence="2 3">
    <name type="scientific">Paenirhodobacter populi</name>
    <dbReference type="NCBI Taxonomy" id="2306993"/>
    <lineage>
        <taxon>Bacteria</taxon>
        <taxon>Pseudomonadati</taxon>
        <taxon>Pseudomonadota</taxon>
        <taxon>Alphaproteobacteria</taxon>
        <taxon>Rhodobacterales</taxon>
        <taxon>Rhodobacter group</taxon>
        <taxon>Paenirhodobacter</taxon>
    </lineage>
</organism>
<evidence type="ECO:0000259" key="1">
    <source>
        <dbReference type="SMART" id="SM00347"/>
    </source>
</evidence>
<dbReference type="AlphaFoldDB" id="A0A443JYK9"/>
<dbReference type="PANTHER" id="PTHR33164:SF89">
    <property type="entry name" value="MARR FAMILY REGULATORY PROTEIN"/>
    <property type="match status" value="1"/>
</dbReference>
<dbReference type="SUPFAM" id="SSF46785">
    <property type="entry name" value="Winged helix' DNA-binding domain"/>
    <property type="match status" value="1"/>
</dbReference>
<evidence type="ECO:0000313" key="3">
    <source>
        <dbReference type="Proteomes" id="UP000285295"/>
    </source>
</evidence>
<dbReference type="GO" id="GO:0003700">
    <property type="term" value="F:DNA-binding transcription factor activity"/>
    <property type="evidence" value="ECO:0007669"/>
    <property type="project" value="InterPro"/>
</dbReference>
<protein>
    <submittedName>
        <fullName evidence="2">MarR family transcriptional regulator</fullName>
    </submittedName>
</protein>
<reference evidence="2 3" key="2">
    <citation type="submission" date="2019-01" db="EMBL/GenBank/DDBJ databases">
        <authorList>
            <person name="Li Y."/>
        </authorList>
    </citation>
    <scope>NUCLEOTIDE SEQUENCE [LARGE SCALE GENOMIC DNA]</scope>
    <source>
        <strain evidence="2 3">D19-10-3-21</strain>
    </source>
</reference>
<dbReference type="Gene3D" id="1.10.10.10">
    <property type="entry name" value="Winged helix-like DNA-binding domain superfamily/Winged helix DNA-binding domain"/>
    <property type="match status" value="1"/>
</dbReference>
<feature type="domain" description="HTH marR-type" evidence="1">
    <location>
        <begin position="25"/>
        <end position="123"/>
    </location>
</feature>
<dbReference type="EMBL" id="SAUX01000052">
    <property type="protein sequence ID" value="RWR25587.1"/>
    <property type="molecule type" value="Genomic_DNA"/>
</dbReference>
<dbReference type="PANTHER" id="PTHR33164">
    <property type="entry name" value="TRANSCRIPTIONAL REGULATOR, MARR FAMILY"/>
    <property type="match status" value="1"/>
</dbReference>
<dbReference type="Pfam" id="PF12802">
    <property type="entry name" value="MarR_2"/>
    <property type="match status" value="1"/>
</dbReference>
<dbReference type="InterPro" id="IPR036388">
    <property type="entry name" value="WH-like_DNA-bd_sf"/>
</dbReference>
<dbReference type="InterPro" id="IPR036390">
    <property type="entry name" value="WH_DNA-bd_sf"/>
</dbReference>
<dbReference type="Proteomes" id="UP000285295">
    <property type="component" value="Unassembled WGS sequence"/>
</dbReference>
<dbReference type="InterPro" id="IPR039422">
    <property type="entry name" value="MarR/SlyA-like"/>
</dbReference>
<dbReference type="OrthoDB" id="2287011at2"/>
<reference evidence="2 3" key="1">
    <citation type="submission" date="2019-01" db="EMBL/GenBank/DDBJ databases">
        <title>Sinorhodobacter populi sp. nov. isolated from the symptomatic bark tissue of Populus euramericana canker.</title>
        <authorList>
            <person name="Xu G."/>
        </authorList>
    </citation>
    <scope>NUCLEOTIDE SEQUENCE [LARGE SCALE GENOMIC DNA]</scope>
    <source>
        <strain evidence="2 3">D19-10-3-21</strain>
    </source>
</reference>
<evidence type="ECO:0000313" key="2">
    <source>
        <dbReference type="EMBL" id="RWR25587.1"/>
    </source>
</evidence>